<dbReference type="EMBL" id="PYGK01000011">
    <property type="protein sequence ID" value="PSL26341.1"/>
    <property type="molecule type" value="Genomic_DNA"/>
</dbReference>
<gene>
    <name evidence="1" type="ORF">CLV42_11152</name>
</gene>
<accession>A0A2P8FXA9</accession>
<reference evidence="1 2" key="1">
    <citation type="submission" date="2018-03" db="EMBL/GenBank/DDBJ databases">
        <title>Genomic Encyclopedia of Archaeal and Bacterial Type Strains, Phase II (KMG-II): from individual species to whole genera.</title>
        <authorList>
            <person name="Goeker M."/>
        </authorList>
    </citation>
    <scope>NUCLEOTIDE SEQUENCE [LARGE SCALE GENOMIC DNA]</scope>
    <source>
        <strain evidence="1 2">DSM 18107</strain>
    </source>
</reference>
<dbReference type="AlphaFoldDB" id="A0A2P8FXA9"/>
<dbReference type="Proteomes" id="UP000240978">
    <property type="component" value="Unassembled WGS sequence"/>
</dbReference>
<organism evidence="1 2">
    <name type="scientific">Chitinophaga ginsengisoli</name>
    <dbReference type="NCBI Taxonomy" id="363837"/>
    <lineage>
        <taxon>Bacteria</taxon>
        <taxon>Pseudomonadati</taxon>
        <taxon>Bacteroidota</taxon>
        <taxon>Chitinophagia</taxon>
        <taxon>Chitinophagales</taxon>
        <taxon>Chitinophagaceae</taxon>
        <taxon>Chitinophaga</taxon>
    </lineage>
</organism>
<proteinExistence type="predicted"/>
<name>A0A2P8FXA9_9BACT</name>
<evidence type="ECO:0000313" key="2">
    <source>
        <dbReference type="Proteomes" id="UP000240978"/>
    </source>
</evidence>
<evidence type="ECO:0000313" key="1">
    <source>
        <dbReference type="EMBL" id="PSL26341.1"/>
    </source>
</evidence>
<keyword evidence="2" id="KW-1185">Reference proteome</keyword>
<protein>
    <submittedName>
        <fullName evidence="1">Uncharacterized protein</fullName>
    </submittedName>
</protein>
<sequence length="32" mass="4142">MLEIIKKTNAHYRLNYSFDYMTRFFTRYAYKR</sequence>
<comment type="caution">
    <text evidence="1">The sequence shown here is derived from an EMBL/GenBank/DDBJ whole genome shotgun (WGS) entry which is preliminary data.</text>
</comment>